<dbReference type="Proteomes" id="UP000813444">
    <property type="component" value="Unassembled WGS sequence"/>
</dbReference>
<dbReference type="EMBL" id="JAGPNK010000012">
    <property type="protein sequence ID" value="KAH7310590.1"/>
    <property type="molecule type" value="Genomic_DNA"/>
</dbReference>
<evidence type="ECO:0000259" key="2">
    <source>
        <dbReference type="Pfam" id="PF13391"/>
    </source>
</evidence>
<feature type="domain" description="HNH nuclease" evidence="2">
    <location>
        <begin position="145"/>
        <end position="231"/>
    </location>
</feature>
<evidence type="ECO:0000256" key="1">
    <source>
        <dbReference type="SAM" id="MobiDB-lite"/>
    </source>
</evidence>
<organism evidence="3 4">
    <name type="scientific">Stachybotrys elegans</name>
    <dbReference type="NCBI Taxonomy" id="80388"/>
    <lineage>
        <taxon>Eukaryota</taxon>
        <taxon>Fungi</taxon>
        <taxon>Dikarya</taxon>
        <taxon>Ascomycota</taxon>
        <taxon>Pezizomycotina</taxon>
        <taxon>Sordariomycetes</taxon>
        <taxon>Hypocreomycetidae</taxon>
        <taxon>Hypocreales</taxon>
        <taxon>Stachybotryaceae</taxon>
        <taxon>Stachybotrys</taxon>
    </lineage>
</organism>
<dbReference type="AlphaFoldDB" id="A0A8K0SKX2"/>
<reference evidence="3" key="1">
    <citation type="journal article" date="2021" name="Nat. Commun.">
        <title>Genetic determinants of endophytism in the Arabidopsis root mycobiome.</title>
        <authorList>
            <person name="Mesny F."/>
            <person name="Miyauchi S."/>
            <person name="Thiergart T."/>
            <person name="Pickel B."/>
            <person name="Atanasova L."/>
            <person name="Karlsson M."/>
            <person name="Huettel B."/>
            <person name="Barry K.W."/>
            <person name="Haridas S."/>
            <person name="Chen C."/>
            <person name="Bauer D."/>
            <person name="Andreopoulos W."/>
            <person name="Pangilinan J."/>
            <person name="LaButti K."/>
            <person name="Riley R."/>
            <person name="Lipzen A."/>
            <person name="Clum A."/>
            <person name="Drula E."/>
            <person name="Henrissat B."/>
            <person name="Kohler A."/>
            <person name="Grigoriev I.V."/>
            <person name="Martin F.M."/>
            <person name="Hacquard S."/>
        </authorList>
    </citation>
    <scope>NUCLEOTIDE SEQUENCE</scope>
    <source>
        <strain evidence="3">MPI-CAGE-CH-0235</strain>
    </source>
</reference>
<proteinExistence type="predicted"/>
<dbReference type="InterPro" id="IPR003615">
    <property type="entry name" value="HNH_nuc"/>
</dbReference>
<feature type="region of interest" description="Disordered" evidence="1">
    <location>
        <begin position="417"/>
        <end position="451"/>
    </location>
</feature>
<dbReference type="OrthoDB" id="5416097at2759"/>
<evidence type="ECO:0000313" key="3">
    <source>
        <dbReference type="EMBL" id="KAH7310590.1"/>
    </source>
</evidence>
<evidence type="ECO:0000313" key="4">
    <source>
        <dbReference type="Proteomes" id="UP000813444"/>
    </source>
</evidence>
<protein>
    <recommendedName>
        <fullName evidence="2">HNH nuclease domain-containing protein</fullName>
    </recommendedName>
</protein>
<sequence length="451" mass="50488">MADPSSLLIKPTDRRPYKMRIYDEIPHSHPATMLDFCHGLDRRIEILRQAFKRAEIPSTAHNVLGGLMLREGVFTILGRKFAKCIMEELDEFRKLFFGFFRNDVEEAAKSAAKTASSAAATDDKGKIKRSATERDKCLERDGRKCVLTGIKAPAACHIVPFAWNKSRANALKMFNLSGILYQLSDPEFGESVSTDLGLSSKPILGASDRPWNMISLTPTLHDWWSRAWWGFCPVEARPSKTDQDDGEQWEVVLHFRWTYRPPKGREPVMLGFEKDGAGNSQLDEFLEEVREWEKGSQNPNILESSKSLISIPLGHRSGNSHTLESDGSTIPNHAKAAAALRSGHQVIIKVGSKQDAQRFFRLMQIQWACIRLHSMTGAANRVPGQDGTGTVFGNPAYVDEQTRERIHSWCMSLSSEPPVSTAPSLQDLPSFVQDHNVPRSARSRGDKDSTL</sequence>
<accession>A0A8K0SKX2</accession>
<name>A0A8K0SKX2_9HYPO</name>
<comment type="caution">
    <text evidence="3">The sequence shown here is derived from an EMBL/GenBank/DDBJ whole genome shotgun (WGS) entry which is preliminary data.</text>
</comment>
<gene>
    <name evidence="3" type="ORF">B0I35DRAFT_514641</name>
</gene>
<dbReference type="Pfam" id="PF13391">
    <property type="entry name" value="HNH_2"/>
    <property type="match status" value="1"/>
</dbReference>
<keyword evidence="4" id="KW-1185">Reference proteome</keyword>